<accession>A0A4R3Z715</accession>
<dbReference type="CDD" id="cd00085">
    <property type="entry name" value="HNHc"/>
    <property type="match status" value="1"/>
</dbReference>
<sequence length="145" mass="16895">MILQGLFLCPKGGARLPKKPKKPCSYPGCPNLTDGRYCKEHERQMNHSYEKYGRDKAVRRRYGRAWKRIRDSYVKEHPFCELCFKNGILVPVDEVHHKLPLAEGGTHDRSNLISLCKSCHAKIHGERGDYQNGKKHRVYKYDEKP</sequence>
<keyword evidence="1" id="KW-0540">Nuclease</keyword>
<evidence type="ECO:0000256" key="4">
    <source>
        <dbReference type="ARBA" id="ARBA00040194"/>
    </source>
</evidence>
<dbReference type="InterPro" id="IPR002711">
    <property type="entry name" value="HNH"/>
</dbReference>
<keyword evidence="7" id="KW-1185">Reference proteome</keyword>
<dbReference type="Proteomes" id="UP000295515">
    <property type="component" value="Unassembled WGS sequence"/>
</dbReference>
<dbReference type="PANTHER" id="PTHR41286:SF1">
    <property type="entry name" value="HNH NUCLEASE YAJD-RELATED"/>
    <property type="match status" value="1"/>
</dbReference>
<dbReference type="InterPro" id="IPR003615">
    <property type="entry name" value="HNH_nuc"/>
</dbReference>
<evidence type="ECO:0000259" key="5">
    <source>
        <dbReference type="SMART" id="SM00507"/>
    </source>
</evidence>
<dbReference type="GO" id="GO:0003676">
    <property type="term" value="F:nucleic acid binding"/>
    <property type="evidence" value="ECO:0007669"/>
    <property type="project" value="InterPro"/>
</dbReference>
<organism evidence="6 7">
    <name type="scientific">Longibaculum muris</name>
    <dbReference type="NCBI Taxonomy" id="1796628"/>
    <lineage>
        <taxon>Bacteria</taxon>
        <taxon>Bacillati</taxon>
        <taxon>Bacillota</taxon>
        <taxon>Erysipelotrichia</taxon>
        <taxon>Erysipelotrichales</taxon>
        <taxon>Coprobacillaceae</taxon>
        <taxon>Longibaculum</taxon>
    </lineage>
</organism>
<feature type="domain" description="HNH nuclease" evidence="5">
    <location>
        <begin position="62"/>
        <end position="121"/>
    </location>
</feature>
<proteinExistence type="inferred from homology"/>
<reference evidence="6 7" key="1">
    <citation type="submission" date="2019-03" db="EMBL/GenBank/DDBJ databases">
        <title>Genomic Encyclopedia of Type Strains, Phase IV (KMG-IV): sequencing the most valuable type-strain genomes for metagenomic binning, comparative biology and taxonomic classification.</title>
        <authorList>
            <person name="Goeker M."/>
        </authorList>
    </citation>
    <scope>NUCLEOTIDE SEQUENCE [LARGE SCALE GENOMIC DNA]</scope>
    <source>
        <strain evidence="6 7">DSM 29487</strain>
    </source>
</reference>
<evidence type="ECO:0000256" key="3">
    <source>
        <dbReference type="ARBA" id="ARBA00038412"/>
    </source>
</evidence>
<protein>
    <recommendedName>
        <fullName evidence="4">Putative HNH nuclease YajD</fullName>
    </recommendedName>
</protein>
<comment type="caution">
    <text evidence="6">The sequence shown here is derived from an EMBL/GenBank/DDBJ whole genome shotgun (WGS) entry which is preliminary data.</text>
</comment>
<dbReference type="GO" id="GO:0008270">
    <property type="term" value="F:zinc ion binding"/>
    <property type="evidence" value="ECO:0007669"/>
    <property type="project" value="InterPro"/>
</dbReference>
<dbReference type="EMBL" id="SMCQ01000001">
    <property type="protein sequence ID" value="TCW03030.1"/>
    <property type="molecule type" value="Genomic_DNA"/>
</dbReference>
<evidence type="ECO:0000313" key="7">
    <source>
        <dbReference type="Proteomes" id="UP000295515"/>
    </source>
</evidence>
<comment type="similarity">
    <text evidence="3">Belongs to the HNH nuclease family.</text>
</comment>
<dbReference type="Pfam" id="PF01844">
    <property type="entry name" value="HNH"/>
    <property type="match status" value="1"/>
</dbReference>
<evidence type="ECO:0000256" key="1">
    <source>
        <dbReference type="ARBA" id="ARBA00022722"/>
    </source>
</evidence>
<dbReference type="Gene3D" id="1.10.30.50">
    <property type="match status" value="1"/>
</dbReference>
<dbReference type="SMART" id="SM00507">
    <property type="entry name" value="HNHc"/>
    <property type="match status" value="1"/>
</dbReference>
<evidence type="ECO:0000313" key="6">
    <source>
        <dbReference type="EMBL" id="TCW03030.1"/>
    </source>
</evidence>
<name>A0A4R3Z715_9FIRM</name>
<dbReference type="PANTHER" id="PTHR41286">
    <property type="entry name" value="HNH NUCLEASE YAJD-RELATED"/>
    <property type="match status" value="1"/>
</dbReference>
<dbReference type="GO" id="GO:0016787">
    <property type="term" value="F:hydrolase activity"/>
    <property type="evidence" value="ECO:0007669"/>
    <property type="project" value="UniProtKB-KW"/>
</dbReference>
<keyword evidence="2" id="KW-0378">Hydrolase</keyword>
<evidence type="ECO:0000256" key="2">
    <source>
        <dbReference type="ARBA" id="ARBA00022801"/>
    </source>
</evidence>
<dbReference type="GO" id="GO:0005829">
    <property type="term" value="C:cytosol"/>
    <property type="evidence" value="ECO:0007669"/>
    <property type="project" value="TreeGrafter"/>
</dbReference>
<gene>
    <name evidence="6" type="ORF">EDD60_101336</name>
</gene>
<dbReference type="AlphaFoldDB" id="A0A4R3Z715"/>
<dbReference type="GO" id="GO:0004519">
    <property type="term" value="F:endonuclease activity"/>
    <property type="evidence" value="ECO:0007669"/>
    <property type="project" value="InterPro"/>
</dbReference>